<dbReference type="Proteomes" id="UP000596092">
    <property type="component" value="Chromosome"/>
</dbReference>
<keyword evidence="4" id="KW-1185">Reference proteome</keyword>
<dbReference type="KEGG" id="dog:HP555_09675"/>
<feature type="region of interest" description="Disordered" evidence="1">
    <location>
        <begin position="1"/>
        <end position="37"/>
    </location>
</feature>
<accession>A0A7T5VE60</accession>
<keyword evidence="2" id="KW-1133">Transmembrane helix</keyword>
<name>A0A7T5VE60_9BACT</name>
<evidence type="ECO:0000313" key="3">
    <source>
        <dbReference type="EMBL" id="QQG66121.1"/>
    </source>
</evidence>
<keyword evidence="2" id="KW-0812">Transmembrane</keyword>
<feature type="transmembrane region" description="Helical" evidence="2">
    <location>
        <begin position="43"/>
        <end position="62"/>
    </location>
</feature>
<organism evidence="3 4">
    <name type="scientific">Desulfobulbus oligotrophicus</name>
    <dbReference type="NCBI Taxonomy" id="1909699"/>
    <lineage>
        <taxon>Bacteria</taxon>
        <taxon>Pseudomonadati</taxon>
        <taxon>Thermodesulfobacteriota</taxon>
        <taxon>Desulfobulbia</taxon>
        <taxon>Desulfobulbales</taxon>
        <taxon>Desulfobulbaceae</taxon>
        <taxon>Desulfobulbus</taxon>
    </lineage>
</organism>
<protein>
    <submittedName>
        <fullName evidence="3">Uncharacterized protein</fullName>
    </submittedName>
</protein>
<dbReference type="AlphaFoldDB" id="A0A7T5VE60"/>
<feature type="compositionally biased region" description="Basic and acidic residues" evidence="1">
    <location>
        <begin position="24"/>
        <end position="37"/>
    </location>
</feature>
<sequence length="67" mass="8131">MQIERVTMGTNKGKLRRERKKTARERMQQQEKQPDEGRPIKPWVLRLIMMVPPVLYACYLVWDMSRQ</sequence>
<evidence type="ECO:0000256" key="2">
    <source>
        <dbReference type="SAM" id="Phobius"/>
    </source>
</evidence>
<gene>
    <name evidence="3" type="ORF">HP555_09675</name>
</gene>
<dbReference type="EMBL" id="CP054140">
    <property type="protein sequence ID" value="QQG66121.1"/>
    <property type="molecule type" value="Genomic_DNA"/>
</dbReference>
<evidence type="ECO:0000256" key="1">
    <source>
        <dbReference type="SAM" id="MobiDB-lite"/>
    </source>
</evidence>
<dbReference type="RefSeq" id="WP_199261950.1">
    <property type="nucleotide sequence ID" value="NZ_CP054140.1"/>
</dbReference>
<proteinExistence type="predicted"/>
<feature type="compositionally biased region" description="Basic residues" evidence="1">
    <location>
        <begin position="13"/>
        <end position="23"/>
    </location>
</feature>
<evidence type="ECO:0000313" key="4">
    <source>
        <dbReference type="Proteomes" id="UP000596092"/>
    </source>
</evidence>
<reference evidence="3 4" key="1">
    <citation type="submission" date="2020-05" db="EMBL/GenBank/DDBJ databases">
        <title>Complete genome of Desulfobulbus oligotrophicus.</title>
        <authorList>
            <person name="Podar M."/>
        </authorList>
    </citation>
    <scope>NUCLEOTIDE SEQUENCE [LARGE SCALE GENOMIC DNA]</scope>
    <source>
        <strain evidence="3 4">Prop6</strain>
    </source>
</reference>
<keyword evidence="2" id="KW-0472">Membrane</keyword>